<gene>
    <name evidence="2" type="ORF">QX249_08755</name>
</gene>
<organism evidence="2 3">
    <name type="scientific">Vibrio parahaemolyticus</name>
    <dbReference type="NCBI Taxonomy" id="670"/>
    <lineage>
        <taxon>Bacteria</taxon>
        <taxon>Pseudomonadati</taxon>
        <taxon>Pseudomonadota</taxon>
        <taxon>Gammaproteobacteria</taxon>
        <taxon>Vibrionales</taxon>
        <taxon>Vibrionaceae</taxon>
        <taxon>Vibrio</taxon>
    </lineage>
</organism>
<comment type="caution">
    <text evidence="2">The sequence shown here is derived from an EMBL/GenBank/DDBJ whole genome shotgun (WGS) entry which is preliminary data.</text>
</comment>
<keyword evidence="1" id="KW-0812">Transmembrane</keyword>
<feature type="transmembrane region" description="Helical" evidence="1">
    <location>
        <begin position="82"/>
        <end position="103"/>
    </location>
</feature>
<keyword evidence="1" id="KW-0472">Membrane</keyword>
<dbReference type="EMBL" id="JAUHGG010000003">
    <property type="protein sequence ID" value="MDS1820747.1"/>
    <property type="molecule type" value="Genomic_DNA"/>
</dbReference>
<dbReference type="AlphaFoldDB" id="A0AAW8PXS5"/>
<evidence type="ECO:0000313" key="2">
    <source>
        <dbReference type="EMBL" id="MDS1820747.1"/>
    </source>
</evidence>
<protein>
    <submittedName>
        <fullName evidence="2">Uncharacterized protein</fullName>
    </submittedName>
</protein>
<name>A0AAW8PXS5_VIBPH</name>
<proteinExistence type="predicted"/>
<evidence type="ECO:0000313" key="3">
    <source>
        <dbReference type="Proteomes" id="UP001253193"/>
    </source>
</evidence>
<evidence type="ECO:0000256" key="1">
    <source>
        <dbReference type="SAM" id="Phobius"/>
    </source>
</evidence>
<sequence length="202" mass="23414">MQLEPIHYLGILLIYHFLAQILRVVLFILQLPFWCICSIGDGVIEKWDLNRPCMEKGGLRPIMTSFVKAYDSIDRLQENEFYVRYQFVPHIILVFIISAQKFQYNHHKVGLDAYDLSPLMEQIATYAVVALVALVIYLVVRIIVLGIDFIALQSFFAAVVRSKKVRERELMTECMNQGTKWSALFTMFTFDMIELYGSGMLV</sequence>
<accession>A0AAW8PXS5</accession>
<dbReference type="RefSeq" id="WP_311019523.1">
    <property type="nucleotide sequence ID" value="NZ_JAUHGG010000003.1"/>
</dbReference>
<feature type="transmembrane region" description="Helical" evidence="1">
    <location>
        <begin position="123"/>
        <end position="156"/>
    </location>
</feature>
<keyword evidence="1" id="KW-1133">Transmembrane helix</keyword>
<dbReference type="Proteomes" id="UP001253193">
    <property type="component" value="Unassembled WGS sequence"/>
</dbReference>
<feature type="transmembrane region" description="Helical" evidence="1">
    <location>
        <begin position="6"/>
        <end position="29"/>
    </location>
</feature>
<reference evidence="2" key="1">
    <citation type="submission" date="2023-06" db="EMBL/GenBank/DDBJ databases">
        <title>Genomic Diversity of Vibrio spp. and Metagenomic Analysis of Pathogens in Florida Gulf Coastal Waters Following Hurricane Ian.</title>
        <authorList>
            <person name="Brumfield K.D."/>
        </authorList>
    </citation>
    <scope>NUCLEOTIDE SEQUENCE</scope>
    <source>
        <strain evidence="2">WBS2B-138</strain>
    </source>
</reference>